<dbReference type="InterPro" id="IPR047057">
    <property type="entry name" value="MerR_fam"/>
</dbReference>
<keyword evidence="4" id="KW-1185">Reference proteome</keyword>
<dbReference type="InterPro" id="IPR009061">
    <property type="entry name" value="DNA-bd_dom_put_sf"/>
</dbReference>
<accession>A0ABV8FQ40</accession>
<evidence type="ECO:0000259" key="2">
    <source>
        <dbReference type="PROSITE" id="PS50937"/>
    </source>
</evidence>
<dbReference type="Gene3D" id="1.10.1660.10">
    <property type="match status" value="1"/>
</dbReference>
<evidence type="ECO:0000313" key="3">
    <source>
        <dbReference type="EMBL" id="MFC3996781.1"/>
    </source>
</evidence>
<dbReference type="Pfam" id="PF13411">
    <property type="entry name" value="MerR_1"/>
    <property type="match status" value="1"/>
</dbReference>
<gene>
    <name evidence="3" type="ORF">ACFOVU_12700</name>
</gene>
<dbReference type="EMBL" id="JBHSBH010000008">
    <property type="protein sequence ID" value="MFC3996781.1"/>
    <property type="molecule type" value="Genomic_DNA"/>
</dbReference>
<name>A0ABV8FQ40_9ACTN</name>
<dbReference type="PROSITE" id="PS50937">
    <property type="entry name" value="HTH_MERR_2"/>
    <property type="match status" value="1"/>
</dbReference>
<dbReference type="SUPFAM" id="SSF46955">
    <property type="entry name" value="Putative DNA-binding domain"/>
    <property type="match status" value="1"/>
</dbReference>
<proteinExistence type="predicted"/>
<dbReference type="Proteomes" id="UP001595847">
    <property type="component" value="Unassembled WGS sequence"/>
</dbReference>
<feature type="domain" description="HTH merR-type" evidence="2">
    <location>
        <begin position="2"/>
        <end position="71"/>
    </location>
</feature>
<dbReference type="CDD" id="cd00592">
    <property type="entry name" value="HTH_MerR-like"/>
    <property type="match status" value="1"/>
</dbReference>
<dbReference type="SMART" id="SM00422">
    <property type="entry name" value="HTH_MERR"/>
    <property type="match status" value="1"/>
</dbReference>
<dbReference type="PANTHER" id="PTHR30204:SF93">
    <property type="entry name" value="HTH MERR-TYPE DOMAIN-CONTAINING PROTEIN"/>
    <property type="match status" value="1"/>
</dbReference>
<dbReference type="PRINTS" id="PR00040">
    <property type="entry name" value="HTHMERR"/>
</dbReference>
<evidence type="ECO:0000256" key="1">
    <source>
        <dbReference type="ARBA" id="ARBA00023125"/>
    </source>
</evidence>
<comment type="caution">
    <text evidence="3">The sequence shown here is derived from an EMBL/GenBank/DDBJ whole genome shotgun (WGS) entry which is preliminary data.</text>
</comment>
<dbReference type="RefSeq" id="WP_378533155.1">
    <property type="nucleotide sequence ID" value="NZ_JBHSBH010000008.1"/>
</dbReference>
<dbReference type="PANTHER" id="PTHR30204">
    <property type="entry name" value="REDOX-CYCLING DRUG-SENSING TRANSCRIPTIONAL ACTIVATOR SOXR"/>
    <property type="match status" value="1"/>
</dbReference>
<protein>
    <submittedName>
        <fullName evidence="3">MerR family transcriptional regulator</fullName>
    </submittedName>
</protein>
<evidence type="ECO:0000313" key="4">
    <source>
        <dbReference type="Proteomes" id="UP001595847"/>
    </source>
</evidence>
<keyword evidence="1" id="KW-0238">DNA-binding</keyword>
<reference evidence="4" key="1">
    <citation type="journal article" date="2019" name="Int. J. Syst. Evol. Microbiol.">
        <title>The Global Catalogue of Microorganisms (GCM) 10K type strain sequencing project: providing services to taxonomists for standard genome sequencing and annotation.</title>
        <authorList>
            <consortium name="The Broad Institute Genomics Platform"/>
            <consortium name="The Broad Institute Genome Sequencing Center for Infectious Disease"/>
            <person name="Wu L."/>
            <person name="Ma J."/>
        </authorList>
    </citation>
    <scope>NUCLEOTIDE SEQUENCE [LARGE SCALE GENOMIC DNA]</scope>
    <source>
        <strain evidence="4">TBRC 1826</strain>
    </source>
</reference>
<sequence>MAWSTSKLAELAGTTLRTVRHYHDVGLLEEPERRANGYKSYGVAHLVQVMRIKRLSELGFSLSQIAEMDEAEEYPEQALRTLDAELADTIERLERMRTDLTVVLHGSSPTELMPELPPEMALAAADADLNEADRSLAVVMTRVFAPEAQAAYTEALQNVARGPDDEAFDALPADADEEMRRELVDRLLPTARAMLADHPELRDPEALAPEGPRRTAQTLTTAMDDLYNPAQRDVLRRIGRALAKDPGPVRVP</sequence>
<dbReference type="InterPro" id="IPR000551">
    <property type="entry name" value="MerR-type_HTH_dom"/>
</dbReference>
<organism evidence="3 4">
    <name type="scientific">Nocardiopsis sediminis</name>
    <dbReference type="NCBI Taxonomy" id="1778267"/>
    <lineage>
        <taxon>Bacteria</taxon>
        <taxon>Bacillati</taxon>
        <taxon>Actinomycetota</taxon>
        <taxon>Actinomycetes</taxon>
        <taxon>Streptosporangiales</taxon>
        <taxon>Nocardiopsidaceae</taxon>
        <taxon>Nocardiopsis</taxon>
    </lineage>
</organism>